<dbReference type="Proteomes" id="UP000823824">
    <property type="component" value="Unassembled WGS sequence"/>
</dbReference>
<evidence type="ECO:0000313" key="3">
    <source>
        <dbReference type="Proteomes" id="UP000823824"/>
    </source>
</evidence>
<proteinExistence type="predicted"/>
<dbReference type="PANTHER" id="PTHR35867:SF1">
    <property type="entry name" value="PROTEIN RSEC"/>
    <property type="match status" value="1"/>
</dbReference>
<keyword evidence="1" id="KW-0812">Transmembrane</keyword>
<reference evidence="2" key="1">
    <citation type="journal article" date="2021" name="PeerJ">
        <title>Extensive microbial diversity within the chicken gut microbiome revealed by metagenomics and culture.</title>
        <authorList>
            <person name="Gilroy R."/>
            <person name="Ravi A."/>
            <person name="Getino M."/>
            <person name="Pursley I."/>
            <person name="Horton D.L."/>
            <person name="Alikhan N.F."/>
            <person name="Baker D."/>
            <person name="Gharbi K."/>
            <person name="Hall N."/>
            <person name="Watson M."/>
            <person name="Adriaenssens E.M."/>
            <person name="Foster-Nyarko E."/>
            <person name="Jarju S."/>
            <person name="Secka A."/>
            <person name="Antonio M."/>
            <person name="Oren A."/>
            <person name="Chaudhuri R.R."/>
            <person name="La Ragione R."/>
            <person name="Hildebrand F."/>
            <person name="Pallen M.J."/>
        </authorList>
    </citation>
    <scope>NUCLEOTIDE SEQUENCE</scope>
    <source>
        <strain evidence="2">ChiBcec18-1249</strain>
    </source>
</reference>
<sequence length="136" mass="14460">MTQIATVERILDADHAEISVPRKSACGHDCEECAGCGVSGASVYARASNPIGAQPGQKVVVESSTQKMLRIVVLVYLIPVVLFLAGYVITSMLTASVAVQYAVAGAGFVLGIVFAILYDRRLRARGGLTFNIVRLF</sequence>
<gene>
    <name evidence="2" type="ORF">H9787_00970</name>
</gene>
<feature type="transmembrane region" description="Helical" evidence="1">
    <location>
        <begin position="99"/>
        <end position="118"/>
    </location>
</feature>
<accession>A0A9D2LGN6</accession>
<organism evidence="2 3">
    <name type="scientific">Candidatus Oscillibacter excrementigallinarum</name>
    <dbReference type="NCBI Taxonomy" id="2838716"/>
    <lineage>
        <taxon>Bacteria</taxon>
        <taxon>Bacillati</taxon>
        <taxon>Bacillota</taxon>
        <taxon>Clostridia</taxon>
        <taxon>Eubacteriales</taxon>
        <taxon>Oscillospiraceae</taxon>
        <taxon>Oscillibacter</taxon>
    </lineage>
</organism>
<dbReference type="InterPro" id="IPR026268">
    <property type="entry name" value="RseC"/>
</dbReference>
<reference evidence="2" key="2">
    <citation type="submission" date="2021-04" db="EMBL/GenBank/DDBJ databases">
        <authorList>
            <person name="Gilroy R."/>
        </authorList>
    </citation>
    <scope>NUCLEOTIDE SEQUENCE</scope>
    <source>
        <strain evidence="2">ChiBcec18-1249</strain>
    </source>
</reference>
<dbReference type="Pfam" id="PF04246">
    <property type="entry name" value="RseC_MucC"/>
    <property type="match status" value="1"/>
</dbReference>
<keyword evidence="1" id="KW-0472">Membrane</keyword>
<dbReference type="EMBL" id="DWZJ01000007">
    <property type="protein sequence ID" value="HJB12264.1"/>
    <property type="molecule type" value="Genomic_DNA"/>
</dbReference>
<name>A0A9D2LGN6_9FIRM</name>
<feature type="transmembrane region" description="Helical" evidence="1">
    <location>
        <begin position="71"/>
        <end position="93"/>
    </location>
</feature>
<keyword evidence="1" id="KW-1133">Transmembrane helix</keyword>
<protein>
    <submittedName>
        <fullName evidence="2">SoxR reducing system RseC family protein</fullName>
    </submittedName>
</protein>
<dbReference type="PANTHER" id="PTHR35867">
    <property type="entry name" value="PROTEIN RSEC"/>
    <property type="match status" value="1"/>
</dbReference>
<dbReference type="AlphaFoldDB" id="A0A9D2LGN6"/>
<dbReference type="PIRSF" id="PIRSF004923">
    <property type="entry name" value="RseC"/>
    <property type="match status" value="1"/>
</dbReference>
<comment type="caution">
    <text evidence="2">The sequence shown here is derived from an EMBL/GenBank/DDBJ whole genome shotgun (WGS) entry which is preliminary data.</text>
</comment>
<evidence type="ECO:0000256" key="1">
    <source>
        <dbReference type="SAM" id="Phobius"/>
    </source>
</evidence>
<dbReference type="InterPro" id="IPR007359">
    <property type="entry name" value="SigmaE_reg_RseC_MucC"/>
</dbReference>
<evidence type="ECO:0000313" key="2">
    <source>
        <dbReference type="EMBL" id="HJB12264.1"/>
    </source>
</evidence>